<feature type="region of interest" description="Disordered" evidence="1">
    <location>
        <begin position="286"/>
        <end position="397"/>
    </location>
</feature>
<evidence type="ECO:0000256" key="1">
    <source>
        <dbReference type="SAM" id="MobiDB-lite"/>
    </source>
</evidence>
<feature type="compositionally biased region" description="Acidic residues" evidence="1">
    <location>
        <begin position="361"/>
        <end position="371"/>
    </location>
</feature>
<feature type="compositionally biased region" description="Basic and acidic residues" evidence="1">
    <location>
        <begin position="1"/>
        <end position="14"/>
    </location>
</feature>
<evidence type="ECO:0000313" key="2">
    <source>
        <dbReference type="EMBL" id="TFK33910.1"/>
    </source>
</evidence>
<name>A0A5C3LM35_9AGAR</name>
<organism evidence="2 3">
    <name type="scientific">Crucibulum laeve</name>
    <dbReference type="NCBI Taxonomy" id="68775"/>
    <lineage>
        <taxon>Eukaryota</taxon>
        <taxon>Fungi</taxon>
        <taxon>Dikarya</taxon>
        <taxon>Basidiomycota</taxon>
        <taxon>Agaricomycotina</taxon>
        <taxon>Agaricomycetes</taxon>
        <taxon>Agaricomycetidae</taxon>
        <taxon>Agaricales</taxon>
        <taxon>Agaricineae</taxon>
        <taxon>Nidulariaceae</taxon>
        <taxon>Crucibulum</taxon>
    </lineage>
</organism>
<protein>
    <submittedName>
        <fullName evidence="2">Uncharacterized protein</fullName>
    </submittedName>
</protein>
<accession>A0A5C3LM35</accession>
<feature type="region of interest" description="Disordered" evidence="1">
    <location>
        <begin position="595"/>
        <end position="664"/>
    </location>
</feature>
<dbReference type="AlphaFoldDB" id="A0A5C3LM35"/>
<reference evidence="2 3" key="1">
    <citation type="journal article" date="2019" name="Nat. Ecol. Evol.">
        <title>Megaphylogeny resolves global patterns of mushroom evolution.</title>
        <authorList>
            <person name="Varga T."/>
            <person name="Krizsan K."/>
            <person name="Foldi C."/>
            <person name="Dima B."/>
            <person name="Sanchez-Garcia M."/>
            <person name="Sanchez-Ramirez S."/>
            <person name="Szollosi G.J."/>
            <person name="Szarkandi J.G."/>
            <person name="Papp V."/>
            <person name="Albert L."/>
            <person name="Andreopoulos W."/>
            <person name="Angelini C."/>
            <person name="Antonin V."/>
            <person name="Barry K.W."/>
            <person name="Bougher N.L."/>
            <person name="Buchanan P."/>
            <person name="Buyck B."/>
            <person name="Bense V."/>
            <person name="Catcheside P."/>
            <person name="Chovatia M."/>
            <person name="Cooper J."/>
            <person name="Damon W."/>
            <person name="Desjardin D."/>
            <person name="Finy P."/>
            <person name="Geml J."/>
            <person name="Haridas S."/>
            <person name="Hughes K."/>
            <person name="Justo A."/>
            <person name="Karasinski D."/>
            <person name="Kautmanova I."/>
            <person name="Kiss B."/>
            <person name="Kocsube S."/>
            <person name="Kotiranta H."/>
            <person name="LaButti K.M."/>
            <person name="Lechner B.E."/>
            <person name="Liimatainen K."/>
            <person name="Lipzen A."/>
            <person name="Lukacs Z."/>
            <person name="Mihaltcheva S."/>
            <person name="Morgado L.N."/>
            <person name="Niskanen T."/>
            <person name="Noordeloos M.E."/>
            <person name="Ohm R.A."/>
            <person name="Ortiz-Santana B."/>
            <person name="Ovrebo C."/>
            <person name="Racz N."/>
            <person name="Riley R."/>
            <person name="Savchenko A."/>
            <person name="Shiryaev A."/>
            <person name="Soop K."/>
            <person name="Spirin V."/>
            <person name="Szebenyi C."/>
            <person name="Tomsovsky M."/>
            <person name="Tulloss R.E."/>
            <person name="Uehling J."/>
            <person name="Grigoriev I.V."/>
            <person name="Vagvolgyi C."/>
            <person name="Papp T."/>
            <person name="Martin F.M."/>
            <person name="Miettinen O."/>
            <person name="Hibbett D.S."/>
            <person name="Nagy L.G."/>
        </authorList>
    </citation>
    <scope>NUCLEOTIDE SEQUENCE [LARGE SCALE GENOMIC DNA]</scope>
    <source>
        <strain evidence="2 3">CBS 166.37</strain>
    </source>
</reference>
<gene>
    <name evidence="2" type="ORF">BDQ12DRAFT_765496</name>
</gene>
<keyword evidence="3" id="KW-1185">Reference proteome</keyword>
<feature type="compositionally biased region" description="Polar residues" evidence="1">
    <location>
        <begin position="15"/>
        <end position="28"/>
    </location>
</feature>
<feature type="compositionally biased region" description="Polar residues" evidence="1">
    <location>
        <begin position="601"/>
        <end position="622"/>
    </location>
</feature>
<dbReference type="OrthoDB" id="3203159at2759"/>
<dbReference type="STRING" id="68775.A0A5C3LM35"/>
<proteinExistence type="predicted"/>
<dbReference type="Proteomes" id="UP000308652">
    <property type="component" value="Unassembled WGS sequence"/>
</dbReference>
<dbReference type="EMBL" id="ML213639">
    <property type="protein sequence ID" value="TFK33910.1"/>
    <property type="molecule type" value="Genomic_DNA"/>
</dbReference>
<sequence>MSEQEAKTSSDRATKNSQKAGKSGNPTENPEPKRRTEKRTTTSKNIEGDDPEWENLSEEHEDEKVTSSDILEELQELGSPLLLLEYDVKECEGFFAASAPVENFPKEISDLLHERRIIALKFGEQRLIRVLTKNLDSHLSRKQRKKYQEELKSLDVVLTQVRESTDNITGTQGFAIRRHNLSRLMGQLKSRRDQAQDSLLIQTIAIPGFPIWGPTGQANEFWNANDFEILCTCFRKEVEDFLLILANSLEASLPQHFTPEAPALKTTRVSSPQPNISAYMQMQNRSRTWASTRPGVSAFGRPTDHTSSKRLRQLFGDEATKSPAGNRLPGNPTRGNSSHSRGSHFQYDTPPHLQSGHPDPDPSDSEDEDDNSNSSRKGLPRVPNRNSNRPARQEKSQEIADISATQTEIQPQFDSKLKVDIIPTWDGTADDLGRWISKINRLSERSEMVFKQLGSLVPTRLTGSAETWYYSQGPEIRYEIEQNWDTLREAIGAYYMNRSFMDKQKSRANKAHYRERGHTNETPSEYYIRKNDLLEFVYDYMDVEMINEIMNGAPSYWASILTPHLHLTLRDFQLAIKYHEDNLMRLDPYRTQFNAPKYDSSLPSRENPNSRNPFNQYRNAKTNLVGWSKSTSTPQFPKDDTNISPRGTPEEKGARPCRHCGSSKHWDRDCKYARKGERNARVNAVLSTAEDHEALDEYESLYYDMASDSENEQEVQKDFS</sequence>
<evidence type="ECO:0000313" key="3">
    <source>
        <dbReference type="Proteomes" id="UP000308652"/>
    </source>
</evidence>
<feature type="region of interest" description="Disordered" evidence="1">
    <location>
        <begin position="1"/>
        <end position="68"/>
    </location>
</feature>
<feature type="compositionally biased region" description="Basic and acidic residues" evidence="1">
    <location>
        <begin position="30"/>
        <end position="40"/>
    </location>
</feature>
<feature type="compositionally biased region" description="Acidic residues" evidence="1">
    <location>
        <begin position="48"/>
        <end position="61"/>
    </location>
</feature>